<evidence type="ECO:0000313" key="4">
    <source>
        <dbReference type="Proteomes" id="UP000595140"/>
    </source>
</evidence>
<feature type="transmembrane region" description="Helical" evidence="1">
    <location>
        <begin position="57"/>
        <end position="81"/>
    </location>
</feature>
<keyword evidence="4" id="KW-1185">Reference proteome</keyword>
<feature type="transmembrane region" description="Helical" evidence="1">
    <location>
        <begin position="132"/>
        <end position="150"/>
    </location>
</feature>
<feature type="transmembrane region" description="Helical" evidence="1">
    <location>
        <begin position="101"/>
        <end position="120"/>
    </location>
</feature>
<feature type="transmembrane region" description="Helical" evidence="1">
    <location>
        <begin position="513"/>
        <end position="545"/>
    </location>
</feature>
<dbReference type="GO" id="GO:0005789">
    <property type="term" value="C:endoplasmic reticulum membrane"/>
    <property type="evidence" value="ECO:0007669"/>
    <property type="project" value="TreeGrafter"/>
</dbReference>
<organism evidence="3 4">
    <name type="scientific">Cuscuta campestris</name>
    <dbReference type="NCBI Taxonomy" id="132261"/>
    <lineage>
        <taxon>Eukaryota</taxon>
        <taxon>Viridiplantae</taxon>
        <taxon>Streptophyta</taxon>
        <taxon>Embryophyta</taxon>
        <taxon>Tracheophyta</taxon>
        <taxon>Spermatophyta</taxon>
        <taxon>Magnoliopsida</taxon>
        <taxon>eudicotyledons</taxon>
        <taxon>Gunneridae</taxon>
        <taxon>Pentapetalae</taxon>
        <taxon>asterids</taxon>
        <taxon>lamiids</taxon>
        <taxon>Solanales</taxon>
        <taxon>Convolvulaceae</taxon>
        <taxon>Cuscuteae</taxon>
        <taxon>Cuscuta</taxon>
        <taxon>Cuscuta subgen. Grammica</taxon>
        <taxon>Cuscuta sect. Cleistogrammica</taxon>
    </lineage>
</organism>
<dbReference type="Proteomes" id="UP000595140">
    <property type="component" value="Unassembled WGS sequence"/>
</dbReference>
<feature type="transmembrane region" description="Helical" evidence="1">
    <location>
        <begin position="245"/>
        <end position="264"/>
    </location>
</feature>
<keyword evidence="1" id="KW-1133">Transmembrane helix</keyword>
<feature type="transmembrane region" description="Helical" evidence="1">
    <location>
        <begin position="356"/>
        <end position="374"/>
    </location>
</feature>
<feature type="transmembrane region" description="Helical" evidence="1">
    <location>
        <begin position="284"/>
        <end position="305"/>
    </location>
</feature>
<accession>A0A484N4X1</accession>
<dbReference type="InterPro" id="IPR039527">
    <property type="entry name" value="PIGG/GPI7"/>
</dbReference>
<proteinExistence type="predicted"/>
<evidence type="ECO:0000256" key="1">
    <source>
        <dbReference type="SAM" id="Phobius"/>
    </source>
</evidence>
<dbReference type="GO" id="GO:0051267">
    <property type="term" value="F:CP2 mannose-ethanolamine phosphotransferase activity"/>
    <property type="evidence" value="ECO:0007669"/>
    <property type="project" value="TreeGrafter"/>
</dbReference>
<feature type="transmembrane region" description="Helical" evidence="1">
    <location>
        <begin position="386"/>
        <end position="407"/>
    </location>
</feature>
<name>A0A484N4X1_9ASTE</name>
<dbReference type="PANTHER" id="PTHR23072:SF0">
    <property type="entry name" value="GPI ETHANOLAMINE PHOSPHATE TRANSFERASE 2"/>
    <property type="match status" value="1"/>
</dbReference>
<feature type="transmembrane region" description="Helical" evidence="1">
    <location>
        <begin position="326"/>
        <end position="350"/>
    </location>
</feature>
<dbReference type="GO" id="GO:0006506">
    <property type="term" value="P:GPI anchor biosynthetic process"/>
    <property type="evidence" value="ECO:0007669"/>
    <property type="project" value="InterPro"/>
</dbReference>
<reference evidence="3 4" key="1">
    <citation type="submission" date="2018-04" db="EMBL/GenBank/DDBJ databases">
        <authorList>
            <person name="Vogel A."/>
        </authorList>
    </citation>
    <scope>NUCLEOTIDE SEQUENCE [LARGE SCALE GENOMIC DNA]</scope>
</reference>
<gene>
    <name evidence="3" type="ORF">CCAM_LOCUS36790</name>
</gene>
<evidence type="ECO:0000259" key="2">
    <source>
        <dbReference type="Pfam" id="PF19316"/>
    </source>
</evidence>
<dbReference type="Pfam" id="PF19316">
    <property type="entry name" value="PIGO_PIGG"/>
    <property type="match status" value="1"/>
</dbReference>
<keyword evidence="1" id="KW-0812">Transmembrane</keyword>
<protein>
    <recommendedName>
        <fullName evidence="2">GPI ethanolamine phosphate transferase 2 C-terminal domain-containing protein</fullName>
    </recommendedName>
</protein>
<dbReference type="EMBL" id="OOIL02005488">
    <property type="protein sequence ID" value="VFQ95014.1"/>
    <property type="molecule type" value="Genomic_DNA"/>
</dbReference>
<feature type="transmembrane region" description="Helical" evidence="1">
    <location>
        <begin position="213"/>
        <end position="233"/>
    </location>
</feature>
<feature type="domain" description="GPI ethanolamine phosphate transferase 2 C-terminal" evidence="2">
    <location>
        <begin position="108"/>
        <end position="534"/>
    </location>
</feature>
<keyword evidence="1" id="KW-0472">Membrane</keyword>
<evidence type="ECO:0000313" key="3">
    <source>
        <dbReference type="EMBL" id="VFQ95014.1"/>
    </source>
</evidence>
<feature type="transmembrane region" description="Helical" evidence="1">
    <location>
        <begin position="427"/>
        <end position="451"/>
    </location>
</feature>
<feature type="transmembrane region" description="Helical" evidence="1">
    <location>
        <begin position="472"/>
        <end position="498"/>
    </location>
</feature>
<dbReference type="AlphaFoldDB" id="A0A484N4X1"/>
<dbReference type="OrthoDB" id="1275847at2759"/>
<dbReference type="PANTHER" id="PTHR23072">
    <property type="entry name" value="PHOSPHATIDYLINOSITOL GLYCAN-RELATED"/>
    <property type="match status" value="1"/>
</dbReference>
<dbReference type="InterPro" id="IPR045687">
    <property type="entry name" value="PIGG/GPI7_C"/>
</dbReference>
<sequence>MLCSMYLEAASLHGSWKARRCFRSISADDLSSIIAAYYKFLRAASECLSRRATYKPFGLLASGVAFMFLSCMMILGILFSLRQESFAGDGSSLSCAKACLNWWHLDEAFNLFMITMLVVSMGSSSMIEEEQYIWYFFTTSFYLVVLRKLMQSYTSQTTQNLNSRSTISNSRFDQIPLVIVLVSGRFLRGWHQGGVNWIYLPDIAKWLEQAGGAYIKLLQVVSVVLVISIHLISVLRLKWANRKDVALAVLIHSFPGSLVLMYITKYQDLAFAESSFSANLMAQIIYATLFIYAVGAAIVAPWAMMHPRNSFFLSNDSLEFQKQIPLVLRDSSYVVGSMYIYCWCLLQLLLLQPVNSVAFLLLLMQILGSIWHFSHSNQLVRQWTEVAALYYVGMAGHFGLGNTNTLATIDVAGAFVGVLNHSTLLSGVLMFVITYASPILSMLSMVLYIAMKKDTAVIKYSDEHGFGHLLKMLIGFPCLVPLGLNSILLIAYTIVLLLMRNHLFVWSVFSPKYLYVCATTACVYIGVTIVALTVSYVSLVCAFCCTKTQGSCKTRELKKD</sequence>